<evidence type="ECO:0000256" key="6">
    <source>
        <dbReference type="ARBA" id="ARBA00023136"/>
    </source>
</evidence>
<dbReference type="AlphaFoldDB" id="A0A2V3J3A6"/>
<feature type="compositionally biased region" description="Acidic residues" evidence="8">
    <location>
        <begin position="87"/>
        <end position="97"/>
    </location>
</feature>
<evidence type="ECO:0000256" key="2">
    <source>
        <dbReference type="ARBA" id="ARBA00022692"/>
    </source>
</evidence>
<dbReference type="GO" id="GO:0000139">
    <property type="term" value="C:Golgi membrane"/>
    <property type="evidence" value="ECO:0007669"/>
    <property type="project" value="UniProtKB-SubCell"/>
</dbReference>
<feature type="compositionally biased region" description="Polar residues" evidence="8">
    <location>
        <begin position="106"/>
        <end position="121"/>
    </location>
</feature>
<evidence type="ECO:0000256" key="4">
    <source>
        <dbReference type="ARBA" id="ARBA00023034"/>
    </source>
</evidence>
<dbReference type="STRING" id="448386.A0A2V3J3A6"/>
<comment type="subcellular location">
    <subcellularLocation>
        <location evidence="1">Golgi apparatus membrane</location>
        <topology evidence="1">Single-pass membrane protein</topology>
    </subcellularLocation>
</comment>
<comment type="caution">
    <text evidence="9">The sequence shown here is derived from an EMBL/GenBank/DDBJ whole genome shotgun (WGS) entry which is preliminary data.</text>
</comment>
<keyword evidence="5 7" id="KW-0175">Coiled coil</keyword>
<dbReference type="GO" id="GO:0031985">
    <property type="term" value="C:Golgi cisterna"/>
    <property type="evidence" value="ECO:0007669"/>
    <property type="project" value="TreeGrafter"/>
</dbReference>
<feature type="coiled-coil region" evidence="7">
    <location>
        <begin position="190"/>
        <end position="266"/>
    </location>
</feature>
<feature type="region of interest" description="Disordered" evidence="8">
    <location>
        <begin position="36"/>
        <end position="185"/>
    </location>
</feature>
<reference evidence="9 10" key="1">
    <citation type="journal article" date="2018" name="Mol. Biol. Evol.">
        <title>Analysis of the draft genome of the red seaweed Gracilariopsis chorda provides insights into genome size evolution in Rhodophyta.</title>
        <authorList>
            <person name="Lee J."/>
            <person name="Yang E.C."/>
            <person name="Graf L."/>
            <person name="Yang J.H."/>
            <person name="Qiu H."/>
            <person name="Zel Zion U."/>
            <person name="Chan C.X."/>
            <person name="Stephens T.G."/>
            <person name="Weber A.P.M."/>
            <person name="Boo G.H."/>
            <person name="Boo S.M."/>
            <person name="Kim K.M."/>
            <person name="Shin Y."/>
            <person name="Jung M."/>
            <person name="Lee S.J."/>
            <person name="Yim H.S."/>
            <person name="Lee J.H."/>
            <person name="Bhattacharya D."/>
            <person name="Yoon H.S."/>
        </authorList>
    </citation>
    <scope>NUCLEOTIDE SEQUENCE [LARGE SCALE GENOMIC DNA]</scope>
    <source>
        <strain evidence="9 10">SKKU-2015</strain>
        <tissue evidence="9">Whole body</tissue>
    </source>
</reference>
<dbReference type="Proteomes" id="UP000247409">
    <property type="component" value="Unassembled WGS sequence"/>
</dbReference>
<sequence>MSMFISKALRRAEVFLEQVDESVAQASRRLVVEGATRAVDEEEEEEEEEGEEYYSENELNQQSRASAIPRAEQRAKTSFPDTNTISDQDDENTDGWGDDVHIDDTMLTNPTTSDQSNNAEITQDVEEAAAELMPEPPIEVEKLSQSKSRTHDDSHVQQKATSLNHPNVEVEVNKSKQVNETLPKQGNEYIQALETENGDLRKEFEQLETEYDKVRKEKGKLVKNLKRMKDIVNEMDETLREKSAEARSLESELMAASDKISSLEAESAMNEARGKDGMDALRKEMAEQIGSLEESLAASIQEGNILKEENERLNEALLQGHEVDLATADGAREEATKAHRAYEAEALAHRETRKLAKEREEALQTEAALATKALADAQRKAEECTISTSNAKSSQRAAEAKLQTVANARDAAFARIEDLEQALSFYEDKHGKESPRLKESQEMQETIAELENALEAKNVELNRLEGEVEGMRASMRPRKDVMSPRASARQDAAASQEVELKLRHMADATLRKQAQLEVLRSENRTLQHQLNTERKRTREAQAMAAAASTSRSSIRGGFRGILDTGEDERGERMYGVRDGPLARFRTPRSWPRSVSKVIIGLDQFSAHTLAFLRKEPLLRLVLLLYMAGMHLFVYSILHWHVDAVSGGEAHGSIASANAGVNK</sequence>
<dbReference type="EMBL" id="NBIV01000013">
    <property type="protein sequence ID" value="PXF48477.1"/>
    <property type="molecule type" value="Genomic_DNA"/>
</dbReference>
<proteinExistence type="predicted"/>
<keyword evidence="6" id="KW-0472">Membrane</keyword>
<keyword evidence="2" id="KW-0812">Transmembrane</keyword>
<dbReference type="InterPro" id="IPR019177">
    <property type="entry name" value="Golgin_subfamily_A_member_5"/>
</dbReference>
<evidence type="ECO:0000256" key="5">
    <source>
        <dbReference type="ARBA" id="ARBA00023054"/>
    </source>
</evidence>
<evidence type="ECO:0000256" key="1">
    <source>
        <dbReference type="ARBA" id="ARBA00004194"/>
    </source>
</evidence>
<keyword evidence="4" id="KW-0333">Golgi apparatus</keyword>
<name>A0A2V3J3A6_9FLOR</name>
<gene>
    <name evidence="9" type="ORF">BWQ96_01646</name>
</gene>
<keyword evidence="10" id="KW-1185">Reference proteome</keyword>
<dbReference type="OrthoDB" id="248903at2759"/>
<evidence type="ECO:0000256" key="8">
    <source>
        <dbReference type="SAM" id="MobiDB-lite"/>
    </source>
</evidence>
<feature type="compositionally biased region" description="Polar residues" evidence="8">
    <location>
        <begin position="175"/>
        <end position="184"/>
    </location>
</feature>
<dbReference type="PANTHER" id="PTHR13815:SF7">
    <property type="entry name" value="GOLGIN SUBFAMILY A MEMBER 5"/>
    <property type="match status" value="1"/>
</dbReference>
<feature type="coiled-coil region" evidence="7">
    <location>
        <begin position="360"/>
        <end position="474"/>
    </location>
</feature>
<evidence type="ECO:0000313" key="9">
    <source>
        <dbReference type="EMBL" id="PXF48477.1"/>
    </source>
</evidence>
<dbReference type="PANTHER" id="PTHR13815">
    <property type="entry name" value="GOLGIN-84"/>
    <property type="match status" value="1"/>
</dbReference>
<dbReference type="GO" id="GO:0007030">
    <property type="term" value="P:Golgi organization"/>
    <property type="evidence" value="ECO:0007669"/>
    <property type="project" value="InterPro"/>
</dbReference>
<keyword evidence="3" id="KW-1133">Transmembrane helix</keyword>
<organism evidence="9 10">
    <name type="scientific">Gracilariopsis chorda</name>
    <dbReference type="NCBI Taxonomy" id="448386"/>
    <lineage>
        <taxon>Eukaryota</taxon>
        <taxon>Rhodophyta</taxon>
        <taxon>Florideophyceae</taxon>
        <taxon>Rhodymeniophycidae</taxon>
        <taxon>Gracilariales</taxon>
        <taxon>Gracilariaceae</taxon>
        <taxon>Gracilariopsis</taxon>
    </lineage>
</organism>
<evidence type="ECO:0000313" key="10">
    <source>
        <dbReference type="Proteomes" id="UP000247409"/>
    </source>
</evidence>
<evidence type="ECO:0000256" key="7">
    <source>
        <dbReference type="SAM" id="Coils"/>
    </source>
</evidence>
<protein>
    <submittedName>
        <fullName evidence="9">Golgin-84</fullName>
    </submittedName>
</protein>
<accession>A0A2V3J3A6</accession>
<dbReference type="GO" id="GO:0000301">
    <property type="term" value="P:retrograde transport, vesicle recycling within Golgi"/>
    <property type="evidence" value="ECO:0007669"/>
    <property type="project" value="TreeGrafter"/>
</dbReference>
<feature type="compositionally biased region" description="Acidic residues" evidence="8">
    <location>
        <begin position="40"/>
        <end position="55"/>
    </location>
</feature>
<dbReference type="Pfam" id="PF09787">
    <property type="entry name" value="Golgin_A5"/>
    <property type="match status" value="1"/>
</dbReference>
<evidence type="ECO:0000256" key="3">
    <source>
        <dbReference type="ARBA" id="ARBA00022989"/>
    </source>
</evidence>
<feature type="compositionally biased region" description="Basic and acidic residues" evidence="8">
    <location>
        <begin position="139"/>
        <end position="156"/>
    </location>
</feature>